<proteinExistence type="predicted"/>
<dbReference type="RefSeq" id="WP_316974243.1">
    <property type="nucleotide sequence ID" value="NZ_JAWIIJ010000009.1"/>
</dbReference>
<evidence type="ECO:0008006" key="3">
    <source>
        <dbReference type="Google" id="ProtNLM"/>
    </source>
</evidence>
<name>A0ABU3VZN4_9GAMM</name>
<gene>
    <name evidence="1" type="ORF">RYS15_13720</name>
</gene>
<organism evidence="1 2">
    <name type="scientific">Marinobacter xestospongiae</name>
    <dbReference type="NCBI Taxonomy" id="994319"/>
    <lineage>
        <taxon>Bacteria</taxon>
        <taxon>Pseudomonadati</taxon>
        <taxon>Pseudomonadota</taxon>
        <taxon>Gammaproteobacteria</taxon>
        <taxon>Pseudomonadales</taxon>
        <taxon>Marinobacteraceae</taxon>
        <taxon>Marinobacter</taxon>
    </lineage>
</organism>
<dbReference type="Proteomes" id="UP001269819">
    <property type="component" value="Unassembled WGS sequence"/>
</dbReference>
<dbReference type="SUPFAM" id="SSF48208">
    <property type="entry name" value="Six-hairpin glycosidases"/>
    <property type="match status" value="1"/>
</dbReference>
<comment type="caution">
    <text evidence="1">The sequence shown here is derived from an EMBL/GenBank/DDBJ whole genome shotgun (WGS) entry which is preliminary data.</text>
</comment>
<reference evidence="1 2" key="1">
    <citation type="submission" date="2023-10" db="EMBL/GenBank/DDBJ databases">
        <title>Characteristics and mechanism of a salt-tolerant marine origin heterotrophic nitrifying- aerobic denitrifying bacteria Marinobacter xestospongiae HN1.</title>
        <authorList>
            <person name="Qi R."/>
        </authorList>
    </citation>
    <scope>NUCLEOTIDE SEQUENCE [LARGE SCALE GENOMIC DNA]</scope>
    <source>
        <strain evidence="1 2">HN1</strain>
    </source>
</reference>
<protein>
    <recommendedName>
        <fullName evidence="3">Heparinase II/III-like protein</fullName>
    </recommendedName>
</protein>
<evidence type="ECO:0000313" key="1">
    <source>
        <dbReference type="EMBL" id="MDV2079743.1"/>
    </source>
</evidence>
<evidence type="ECO:0000313" key="2">
    <source>
        <dbReference type="Proteomes" id="UP001269819"/>
    </source>
</evidence>
<dbReference type="InterPro" id="IPR008928">
    <property type="entry name" value="6-hairpin_glycosidase_sf"/>
</dbReference>
<accession>A0ABU3VZN4</accession>
<sequence length="866" mass="98636">MTPISIQLQEHHGLNRRRERIRCGVPIARSQVHQTEELTLTSMEQGPGQGERKETAVPCDVTVTGRWPDGSLRWVLLEFLLDLDARQSLALQLKHQQGPALQAETPSWPDNLQLDDNQPSWRFNAPNNDQRARCSLVLESEDGTQYRGALDTSWALAGKGLISRRFHTSGYFLDPRGDGEKKAVAHFHCRLDLLDNGQTLAAEICLHNPRRARHSGGLWDLGDEGSLRFRSLALHVDRESAERPHQVWLKPTPLAEIRTSADTISLLQESSGFDNWHSRNHIGADGVSRPRFRGFRVNIGNQPPEGGDQASPILGFTRADTTLQASLERFWQNFPSKLGADSDGLVIELFPGDAADCHELQGGERKTRTAYLHWGNDTQALDWTQQPLRPVLEPAHVETCQVFPHFQADARPGALEGLIRRGLDPDTGFLAKRKIIDEYGWRNFGDLFADHETLYQEPGEPPLISHYNNQYDAIQGFARQFALNGDQRWHELMDDLACHVTDIDIYHTREDRFEYNNGLFWHTDHYLDAHTATHRTFSQHNHTSSTPGQTGGGPAAEHCYTSGLLYHYYLTGNDRSRDAVLELAEWMVTIHEGQGGLLEQLLALKKHDVPKLKDLLKGKTPLKHRYPFTRGTGNYLNALLDAWLLTGESRWLARCESVIQGTIHPDDNLDQRDLLDVETGWSYLILLASLVKYLNLKRQFDRTDGPYQFALSAFRHYAQWMRTHERPFLEDPEPLEFANDTWVAQDIRKAMLMYQAGGLFPDQRTDFLAQGKHWLDQVTDTLADSPEAHFTRVLVILMQNHGPHQQPMPMPCRQEEPNEQEIATLSTPIMTWSHLLARMTRRLISGIVGFRPAREKAWLNARLDRS</sequence>
<keyword evidence="2" id="KW-1185">Reference proteome</keyword>
<dbReference type="EMBL" id="JAWIIJ010000009">
    <property type="protein sequence ID" value="MDV2079743.1"/>
    <property type="molecule type" value="Genomic_DNA"/>
</dbReference>